<sequence>MQKNGKNNINYNNRHVGEISTADVITVSPRMSIIGAVETMAEKGFRRLPVTDSGTGKVLGIVTAGDIINFIGGGEKFNLVSRKHKGNVISALNDSVREIMSPKVLSVRENARIQEVASLIVEKKCGGIPILDSDGAIKGIVTERDVLKVMNYQDSPLTVRDVMTRSPYITSPDNTVTNVAKEMISHKFRRLPVVSEDVLFGIITAMDIMKYVGNGGVFKNMVTGDVSDIISVSVRDVMSGNLYTTSPDVSTRDAAIQMIEKNVGALPVIEDSNLVGVITEFDVVRLLSQSGNGNSSPGKDY</sequence>
<organism evidence="5 6">
    <name type="scientific">Methanolacinia petrolearia (strain DSM 11571 / OCM 486 / SEBR 4847)</name>
    <name type="common">Methanoplanus petrolearius</name>
    <dbReference type="NCBI Taxonomy" id="679926"/>
    <lineage>
        <taxon>Archaea</taxon>
        <taxon>Methanobacteriati</taxon>
        <taxon>Methanobacteriota</taxon>
        <taxon>Stenosarchaea group</taxon>
        <taxon>Methanomicrobia</taxon>
        <taxon>Methanomicrobiales</taxon>
        <taxon>Methanomicrobiaceae</taxon>
        <taxon>Methanolacinia</taxon>
    </lineage>
</organism>
<gene>
    <name evidence="5" type="ordered locus">Mpet_0746</name>
</gene>
<dbReference type="InterPro" id="IPR000644">
    <property type="entry name" value="CBS_dom"/>
</dbReference>
<dbReference type="Gene3D" id="3.10.580.10">
    <property type="entry name" value="CBS-domain"/>
    <property type="match status" value="2"/>
</dbReference>
<dbReference type="PROSITE" id="PS51371">
    <property type="entry name" value="CBS"/>
    <property type="match status" value="4"/>
</dbReference>
<evidence type="ECO:0000259" key="4">
    <source>
        <dbReference type="PROSITE" id="PS51371"/>
    </source>
</evidence>
<feature type="domain" description="CBS" evidence="4">
    <location>
        <begin position="100"/>
        <end position="157"/>
    </location>
</feature>
<proteinExistence type="predicted"/>
<dbReference type="EMBL" id="CP002117">
    <property type="protein sequence ID" value="ADN35520.1"/>
    <property type="molecule type" value="Genomic_DNA"/>
</dbReference>
<dbReference type="PANTHER" id="PTHR43080">
    <property type="entry name" value="CBS DOMAIN-CONTAINING PROTEIN CBSX3, MITOCHONDRIAL"/>
    <property type="match status" value="1"/>
</dbReference>
<dbReference type="OrthoDB" id="43333at2157"/>
<evidence type="ECO:0000256" key="1">
    <source>
        <dbReference type="ARBA" id="ARBA00023122"/>
    </source>
</evidence>
<evidence type="ECO:0000256" key="3">
    <source>
        <dbReference type="PROSITE-ProRule" id="PRU00703"/>
    </source>
</evidence>
<dbReference type="InterPro" id="IPR046342">
    <property type="entry name" value="CBS_dom_sf"/>
</dbReference>
<feature type="domain" description="CBS" evidence="4">
    <location>
        <begin position="163"/>
        <end position="218"/>
    </location>
</feature>
<dbReference type="SMART" id="SM00116">
    <property type="entry name" value="CBS"/>
    <property type="match status" value="4"/>
</dbReference>
<reference evidence="5 6" key="1">
    <citation type="journal article" date="2010" name="Stand. Genomic Sci.">
        <title>Complete genome sequence of Methanoplanus petrolearius type strain (SEBR 4847).</title>
        <authorList>
            <person name="Brambilla E."/>
            <person name="Djao O.D."/>
            <person name="Daligault H."/>
            <person name="Lapidus A."/>
            <person name="Lucas S."/>
            <person name="Hammon N."/>
            <person name="Nolan M."/>
            <person name="Tice H."/>
            <person name="Cheng J.F."/>
            <person name="Han C."/>
            <person name="Tapia R."/>
            <person name="Goodwin L."/>
            <person name="Pitluck S."/>
            <person name="Liolios K."/>
            <person name="Ivanova N."/>
            <person name="Mavromatis K."/>
            <person name="Mikhailova N."/>
            <person name="Pati A."/>
            <person name="Chen A."/>
            <person name="Palaniappan K."/>
            <person name="Land M."/>
            <person name="Hauser L."/>
            <person name="Chang Y.J."/>
            <person name="Jeffries C.D."/>
            <person name="Rohde M."/>
            <person name="Spring S."/>
            <person name="Sikorski J."/>
            <person name="Goker M."/>
            <person name="Woyke T."/>
            <person name="Bristow J."/>
            <person name="Eisen J.A."/>
            <person name="Markowitz V."/>
            <person name="Hugenholtz P."/>
            <person name="Kyrpides N.C."/>
            <person name="Klenk H.P."/>
        </authorList>
    </citation>
    <scope>NUCLEOTIDE SEQUENCE [LARGE SCALE GENOMIC DNA]</scope>
    <source>
        <strain evidence="6">DSM 11571 / OCM 486 / SEBR 4847</strain>
    </source>
</reference>
<keyword evidence="1 3" id="KW-0129">CBS domain</keyword>
<evidence type="ECO:0000313" key="5">
    <source>
        <dbReference type="EMBL" id="ADN35520.1"/>
    </source>
</evidence>
<evidence type="ECO:0000313" key="6">
    <source>
        <dbReference type="Proteomes" id="UP000006565"/>
    </source>
</evidence>
<dbReference type="HOGENOM" id="CLU_076812_0_0_2"/>
<dbReference type="PANTHER" id="PTHR43080:SF2">
    <property type="entry name" value="CBS DOMAIN-CONTAINING PROTEIN"/>
    <property type="match status" value="1"/>
</dbReference>
<dbReference type="SUPFAM" id="SSF54631">
    <property type="entry name" value="CBS-domain pair"/>
    <property type="match status" value="3"/>
</dbReference>
<dbReference type="RefSeq" id="WP_013328698.1">
    <property type="nucleotide sequence ID" value="NC_014507.1"/>
</dbReference>
<keyword evidence="2" id="KW-0028">Amino-acid biosynthesis</keyword>
<accession>E1RIT2</accession>
<dbReference type="Proteomes" id="UP000006565">
    <property type="component" value="Chromosome"/>
</dbReference>
<evidence type="ECO:0000256" key="2">
    <source>
        <dbReference type="ARBA" id="ARBA00023167"/>
    </source>
</evidence>
<dbReference type="InterPro" id="IPR051257">
    <property type="entry name" value="Diverse_CBS-Domain"/>
</dbReference>
<dbReference type="AlphaFoldDB" id="E1RIT2"/>
<dbReference type="eggNOG" id="arCOG00600">
    <property type="taxonomic scope" value="Archaea"/>
</dbReference>
<dbReference type="GeneID" id="9743199"/>
<dbReference type="GO" id="GO:0009086">
    <property type="term" value="P:methionine biosynthetic process"/>
    <property type="evidence" value="ECO:0007669"/>
    <property type="project" value="UniProtKB-KW"/>
</dbReference>
<protein>
    <submittedName>
        <fullName evidence="5">CBS domain containing membrane protein</fullName>
    </submittedName>
</protein>
<dbReference type="CDD" id="cd17779">
    <property type="entry name" value="CBS_archAMPK_gamma-repeat1"/>
    <property type="match status" value="1"/>
</dbReference>
<dbReference type="Pfam" id="PF00571">
    <property type="entry name" value="CBS"/>
    <property type="match status" value="4"/>
</dbReference>
<feature type="domain" description="CBS" evidence="4">
    <location>
        <begin position="19"/>
        <end position="77"/>
    </location>
</feature>
<feature type="domain" description="CBS" evidence="4">
    <location>
        <begin position="238"/>
        <end position="296"/>
    </location>
</feature>
<keyword evidence="6" id="KW-1185">Reference proteome</keyword>
<dbReference type="STRING" id="679926.Mpet_0746"/>
<dbReference type="KEGG" id="mpi:Mpet_0746"/>
<name>E1RIT2_METP4</name>
<keyword evidence="2" id="KW-0486">Methionine biosynthesis</keyword>